<dbReference type="PANTHER" id="PTHR21666:SF270">
    <property type="entry name" value="MUREIN HYDROLASE ACTIVATOR ENVC"/>
    <property type="match status" value="1"/>
</dbReference>
<dbReference type="InterPro" id="IPR050570">
    <property type="entry name" value="Cell_wall_metabolism_enzyme"/>
</dbReference>
<comment type="caution">
    <text evidence="4">The sequence shown here is derived from an EMBL/GenBank/DDBJ whole genome shotgun (WGS) entry which is preliminary data.</text>
</comment>
<dbReference type="Pfam" id="PF01551">
    <property type="entry name" value="Peptidase_M23"/>
    <property type="match status" value="1"/>
</dbReference>
<feature type="coiled-coil region" evidence="1">
    <location>
        <begin position="204"/>
        <end position="301"/>
    </location>
</feature>
<dbReference type="InterPro" id="IPR016047">
    <property type="entry name" value="M23ase_b-sheet_dom"/>
</dbReference>
<evidence type="ECO:0000256" key="2">
    <source>
        <dbReference type="SAM" id="MobiDB-lite"/>
    </source>
</evidence>
<reference evidence="4 5" key="1">
    <citation type="submission" date="2019-03" db="EMBL/GenBank/DDBJ databases">
        <title>Genomics of glacier-inhabiting Cryobacterium strains.</title>
        <authorList>
            <person name="Liu Q."/>
            <person name="Xin Y.-H."/>
        </authorList>
    </citation>
    <scope>NUCLEOTIDE SEQUENCE [LARGE SCALE GENOMIC DNA]</scope>
    <source>
        <strain evidence="4 5">TMT2-16</strain>
    </source>
</reference>
<dbReference type="SUPFAM" id="SSF51261">
    <property type="entry name" value="Duplicated hybrid motif"/>
    <property type="match status" value="1"/>
</dbReference>
<evidence type="ECO:0000313" key="4">
    <source>
        <dbReference type="EMBL" id="TFD04887.1"/>
    </source>
</evidence>
<feature type="coiled-coil region" evidence="1">
    <location>
        <begin position="80"/>
        <end position="128"/>
    </location>
</feature>
<evidence type="ECO:0000256" key="1">
    <source>
        <dbReference type="SAM" id="Coils"/>
    </source>
</evidence>
<dbReference type="InterPro" id="IPR011055">
    <property type="entry name" value="Dup_hybrid_motif"/>
</dbReference>
<feature type="region of interest" description="Disordered" evidence="2">
    <location>
        <begin position="1"/>
        <end position="28"/>
    </location>
</feature>
<protein>
    <submittedName>
        <fullName evidence="4">Cell wall-binding protein</fullName>
    </submittedName>
</protein>
<keyword evidence="1" id="KW-0175">Coiled coil</keyword>
<evidence type="ECO:0000313" key="5">
    <source>
        <dbReference type="Proteomes" id="UP000297851"/>
    </source>
</evidence>
<feature type="domain" description="M23ase beta-sheet core" evidence="3">
    <location>
        <begin position="362"/>
        <end position="458"/>
    </location>
</feature>
<dbReference type="Proteomes" id="UP000297851">
    <property type="component" value="Unassembled WGS sequence"/>
</dbReference>
<feature type="region of interest" description="Disordered" evidence="2">
    <location>
        <begin position="311"/>
        <end position="331"/>
    </location>
</feature>
<dbReference type="CDD" id="cd12797">
    <property type="entry name" value="M23_peptidase"/>
    <property type="match status" value="1"/>
</dbReference>
<gene>
    <name evidence="4" type="ORF">E3T25_05115</name>
</gene>
<feature type="compositionally biased region" description="Gly residues" evidence="2">
    <location>
        <begin position="314"/>
        <end position="331"/>
    </location>
</feature>
<evidence type="ECO:0000259" key="3">
    <source>
        <dbReference type="Pfam" id="PF01551"/>
    </source>
</evidence>
<organism evidence="4 5">
    <name type="scientific">Cryobacterium sandaracinum</name>
    <dbReference type="NCBI Taxonomy" id="1259247"/>
    <lineage>
        <taxon>Bacteria</taxon>
        <taxon>Bacillati</taxon>
        <taxon>Actinomycetota</taxon>
        <taxon>Actinomycetes</taxon>
        <taxon>Micrococcales</taxon>
        <taxon>Microbacteriaceae</taxon>
        <taxon>Cryobacterium</taxon>
    </lineage>
</organism>
<keyword evidence="5" id="KW-1185">Reference proteome</keyword>
<dbReference type="Gene3D" id="2.70.70.10">
    <property type="entry name" value="Glucose Permease (Domain IIA)"/>
    <property type="match status" value="1"/>
</dbReference>
<accession>A0ABY2JFX7</accession>
<sequence>MKRTAVLFSREARAEKGGDGSAGSRRSRRHRVSLATGFVAALSLFVSLIGPAGPAQAIDYPTWQDVQNAKSNTAAASAQVSQIQGLIADLQTQVEQTQAESEARGAELQAAQEKFDEASRRAADLEAQSAASSAVAATATRQAGQLAAQLYRTGGTDLSVNLFLDGEGRGEDADALLSKLGSMSKLVERSSSVYEQAQTATNVAESLGDQAKVAQAEREKLRIAAEEALVAAQAAAQAAASALAESEAKRVELDAQLAFMQDAQATTSAGYEAGVAERARLAAIEAERVRVERAAASARAAAAAAAAAAARPSNGGGSSSSSGSSGGSVGGGGWAVPSGGRITDGYGPRAQICGNEGCSKGFHSGTDLGAGCGSGIYAASSGTVVYAGLYGTYGNFVLIQHANGISTGYAHIRSGGIFVSNGESVSAGENIASVGETGAASGCHLHFEVRTNGSQINPVPFMSDRGASLG</sequence>
<dbReference type="RefSeq" id="WP_134372744.1">
    <property type="nucleotide sequence ID" value="NZ_SOGO01000016.1"/>
</dbReference>
<proteinExistence type="predicted"/>
<dbReference type="EMBL" id="SOGO01000016">
    <property type="protein sequence ID" value="TFD04887.1"/>
    <property type="molecule type" value="Genomic_DNA"/>
</dbReference>
<name>A0ABY2JFX7_9MICO</name>
<dbReference type="PANTHER" id="PTHR21666">
    <property type="entry name" value="PEPTIDASE-RELATED"/>
    <property type="match status" value="1"/>
</dbReference>